<dbReference type="GO" id="GO:0033281">
    <property type="term" value="C:TAT protein transport complex"/>
    <property type="evidence" value="ECO:0007669"/>
    <property type="project" value="UniProtKB-UniRule"/>
</dbReference>
<comment type="caution">
    <text evidence="11">The sequence shown here is derived from an EMBL/GenBank/DDBJ whole genome shotgun (WGS) entry which is preliminary data.</text>
</comment>
<dbReference type="Gene3D" id="1.20.5.3310">
    <property type="match status" value="1"/>
</dbReference>
<dbReference type="GO" id="GO:0008320">
    <property type="term" value="F:protein transmembrane transporter activity"/>
    <property type="evidence" value="ECO:0007669"/>
    <property type="project" value="UniProtKB-UniRule"/>
</dbReference>
<evidence type="ECO:0000256" key="10">
    <source>
        <dbReference type="SAM" id="MobiDB-lite"/>
    </source>
</evidence>
<evidence type="ECO:0000313" key="12">
    <source>
        <dbReference type="Proteomes" id="UP000323221"/>
    </source>
</evidence>
<dbReference type="InterPro" id="IPR003369">
    <property type="entry name" value="TatA/B/E"/>
</dbReference>
<organism evidence="11 12">
    <name type="scientific">Agrococcus sediminis</name>
    <dbReference type="NCBI Taxonomy" id="2599924"/>
    <lineage>
        <taxon>Bacteria</taxon>
        <taxon>Bacillati</taxon>
        <taxon>Actinomycetota</taxon>
        <taxon>Actinomycetes</taxon>
        <taxon>Micrococcales</taxon>
        <taxon>Microbacteriaceae</taxon>
        <taxon>Agrococcus</taxon>
    </lineage>
</organism>
<keyword evidence="3 9" id="KW-1003">Cell membrane</keyword>
<comment type="function">
    <text evidence="9">Part of the twin-arginine translocation (Tat) system that transports large folded proteins containing a characteristic twin-arginine motif in their signal peptide across membranes. TatA could form the protein-conducting channel of the Tat system.</text>
</comment>
<evidence type="ECO:0000313" key="11">
    <source>
        <dbReference type="EMBL" id="KAA6433661.1"/>
    </source>
</evidence>
<dbReference type="Pfam" id="PF02416">
    <property type="entry name" value="TatA_B_E"/>
    <property type="match status" value="1"/>
</dbReference>
<dbReference type="PANTHER" id="PTHR42982:SF1">
    <property type="entry name" value="SEC-INDEPENDENT PROTEIN TRANSLOCASE PROTEIN TATA"/>
    <property type="match status" value="1"/>
</dbReference>
<dbReference type="GO" id="GO:0043953">
    <property type="term" value="P:protein transport by the Tat complex"/>
    <property type="evidence" value="ECO:0007669"/>
    <property type="project" value="UniProtKB-UniRule"/>
</dbReference>
<comment type="similarity">
    <text evidence="9">Belongs to the TatA/E family.</text>
</comment>
<gene>
    <name evidence="9" type="primary">tatA</name>
    <name evidence="11" type="ORF">FQ330_06090</name>
</gene>
<dbReference type="PANTHER" id="PTHR42982">
    <property type="entry name" value="SEC-INDEPENDENT PROTEIN TRANSLOCASE PROTEIN TATA"/>
    <property type="match status" value="1"/>
</dbReference>
<dbReference type="RefSeq" id="WP_128189367.1">
    <property type="nucleotide sequence ID" value="NZ_JBFBFL010000002.1"/>
</dbReference>
<evidence type="ECO:0000256" key="3">
    <source>
        <dbReference type="ARBA" id="ARBA00022475"/>
    </source>
</evidence>
<comment type="subcellular location">
    <subcellularLocation>
        <location evidence="1 9">Cell membrane</location>
        <topology evidence="1 9">Single-pass membrane protein</topology>
    </subcellularLocation>
</comment>
<evidence type="ECO:0000256" key="8">
    <source>
        <dbReference type="ARBA" id="ARBA00023136"/>
    </source>
</evidence>
<dbReference type="AlphaFoldDB" id="A0A5M8QEY4"/>
<accession>A0A5M8QEY4</accession>
<evidence type="ECO:0000256" key="1">
    <source>
        <dbReference type="ARBA" id="ARBA00004162"/>
    </source>
</evidence>
<evidence type="ECO:0000256" key="6">
    <source>
        <dbReference type="ARBA" id="ARBA00022989"/>
    </source>
</evidence>
<proteinExistence type="inferred from homology"/>
<reference evidence="11 12" key="1">
    <citation type="submission" date="2019-08" db="EMBL/GenBank/DDBJ databases">
        <title>Agrococcus lahaulensis sp. nov., isolated from a cold desert of the Indian Himalayas.</title>
        <authorList>
            <person name="Qu J.H."/>
        </authorList>
    </citation>
    <scope>NUCLEOTIDE SEQUENCE [LARGE SCALE GENOMIC DNA]</scope>
    <source>
        <strain evidence="11 12">NS18</strain>
    </source>
</reference>
<keyword evidence="8 9" id="KW-0472">Membrane</keyword>
<evidence type="ECO:0000256" key="2">
    <source>
        <dbReference type="ARBA" id="ARBA00022448"/>
    </source>
</evidence>
<feature type="compositionally biased region" description="Polar residues" evidence="10">
    <location>
        <begin position="73"/>
        <end position="88"/>
    </location>
</feature>
<sequence>MPLGNAFNGWHLLIILIVVLLVWGSTKLPALAESLGKSAKILKKEMRSDDEARPGTPGPTGTGTPSGPATGTDRSTSAPGSDSTSDQR</sequence>
<dbReference type="HAMAP" id="MF_00236">
    <property type="entry name" value="TatA_E"/>
    <property type="match status" value="1"/>
</dbReference>
<feature type="region of interest" description="Disordered" evidence="10">
    <location>
        <begin position="45"/>
        <end position="88"/>
    </location>
</feature>
<keyword evidence="6 9" id="KW-1133">Transmembrane helix</keyword>
<keyword evidence="7 9" id="KW-0811">Translocation</keyword>
<dbReference type="EMBL" id="VOIR01000013">
    <property type="protein sequence ID" value="KAA6433661.1"/>
    <property type="molecule type" value="Genomic_DNA"/>
</dbReference>
<keyword evidence="4 9" id="KW-0812">Transmembrane</keyword>
<keyword evidence="5 9" id="KW-0653">Protein transport</keyword>
<evidence type="ECO:0000256" key="7">
    <source>
        <dbReference type="ARBA" id="ARBA00023010"/>
    </source>
</evidence>
<evidence type="ECO:0000256" key="4">
    <source>
        <dbReference type="ARBA" id="ARBA00022692"/>
    </source>
</evidence>
<evidence type="ECO:0000256" key="9">
    <source>
        <dbReference type="HAMAP-Rule" id="MF_00236"/>
    </source>
</evidence>
<evidence type="ECO:0000256" key="5">
    <source>
        <dbReference type="ARBA" id="ARBA00022927"/>
    </source>
</evidence>
<comment type="subunit">
    <text evidence="9">The Tat system comprises two distinct complexes: a TatABC complex, containing multiple copies of TatA, TatB and TatC subunits, and a separate TatA complex, containing only TatA subunits. Substrates initially bind to the TatABC complex, which probably triggers association of the separate TatA complex to form the active translocon.</text>
</comment>
<protein>
    <recommendedName>
        <fullName evidence="9">Sec-independent protein translocase protein TatA</fullName>
    </recommendedName>
</protein>
<name>A0A5M8QEY4_9MICO</name>
<feature type="compositionally biased region" description="Low complexity" evidence="10">
    <location>
        <begin position="62"/>
        <end position="72"/>
    </location>
</feature>
<keyword evidence="2 9" id="KW-0813">Transport</keyword>
<keyword evidence="12" id="KW-1185">Reference proteome</keyword>
<dbReference type="InterPro" id="IPR006312">
    <property type="entry name" value="TatA/E"/>
</dbReference>
<dbReference type="Proteomes" id="UP000323221">
    <property type="component" value="Unassembled WGS sequence"/>
</dbReference>